<dbReference type="Pfam" id="PF02720">
    <property type="entry name" value="DUF222"/>
    <property type="match status" value="1"/>
</dbReference>
<proteinExistence type="predicted"/>
<evidence type="ECO:0000313" key="3">
    <source>
        <dbReference type="EMBL" id="ABP43540.1"/>
    </source>
</evidence>
<evidence type="ECO:0000259" key="2">
    <source>
        <dbReference type="Pfam" id="PF02720"/>
    </source>
</evidence>
<dbReference type="AlphaFoldDB" id="A4T456"/>
<dbReference type="InterPro" id="IPR003615">
    <property type="entry name" value="HNH_nuc"/>
</dbReference>
<sequence>MRVLHLGADTPKPSPHQPKTLLNSRNAPTRTLGAPHVFEGWSDLRVLSGVQGPYRQIAAAMAASLAGIAELLDRRTAEELDAALHVRSVITAFDRTAVEVGAALALPSPKARELVRQADALHTRLPGLGALLAAGEVDYDTVAMVLDRTDLVHEDVMAQLEAALLERVRGWACFSRKQLRDEVDALVKEVDADAVKQRRTRAYDQRRVSVAAEADGMAVVRGTMSAEDGAALDTRLTAIAKKVCACDPRSLVQRRADAFKALTLGEPFGCMCGRNDCPDALAATPAGSTPAAPPQQSLPMGRQVVLNVIASAETVTGLGNAAGYLLGYGVIDAELVRELARDATRRLVEAPRFEERQALTYRPSDALARFIRARDLTCRFPGCTVPATRCDIDHTTPFDHEDPAAGGWTVPWNLACYCREHHRHKTFDTGWRDQQLVDGTIIWTAPTGHEYRTVPAGVGLFPGLGRARNSAERRRVAAARQRLHRHRDASTYNRYRNQQARDEVRNRRWRNGFRGRYLLFKGEFAHNAPSRSPFGRFVNDPFEPESLPPDWHPPPQDRADPDEPPPF</sequence>
<dbReference type="STRING" id="350054.Mflv_1057"/>
<name>A4T456_MYCGI</name>
<gene>
    <name evidence="3" type="ordered locus">Mflv_1057</name>
</gene>
<dbReference type="HOGENOM" id="CLU_021786_3_2_11"/>
<evidence type="ECO:0000256" key="1">
    <source>
        <dbReference type="SAM" id="MobiDB-lite"/>
    </source>
</evidence>
<protein>
    <recommendedName>
        <fullName evidence="2">DUF222 domain-containing protein</fullName>
    </recommendedName>
</protein>
<dbReference type="eggNOG" id="COG1403">
    <property type="taxonomic scope" value="Bacteria"/>
</dbReference>
<reference evidence="3" key="2">
    <citation type="journal article" date="2013" name="PLoS ONE">
        <title>A Gene Expression Study of the Activities of Aromatic Ring-Cleavage Dioxygenases in Mycobacterium gilvum PYR-GCK to Changes in Salinity and pH during Pyrene Degradation.</title>
        <authorList>
            <person name="Badejo A.C."/>
            <person name="Badejo A.O."/>
            <person name="Shin K.H."/>
            <person name="Chai Y.G."/>
        </authorList>
    </citation>
    <scope>NUCLEOTIDE SEQUENCE [LARGE SCALE GENOMIC DNA]</scope>
    <source>
        <strain evidence="3">PYR-GCK</strain>
    </source>
</reference>
<accession>A4T456</accession>
<feature type="region of interest" description="Disordered" evidence="1">
    <location>
        <begin position="1"/>
        <end position="28"/>
    </location>
</feature>
<feature type="region of interest" description="Disordered" evidence="1">
    <location>
        <begin position="529"/>
        <end position="567"/>
    </location>
</feature>
<dbReference type="InterPro" id="IPR003870">
    <property type="entry name" value="DUF222"/>
</dbReference>
<feature type="domain" description="DUF222" evidence="2">
    <location>
        <begin position="56"/>
        <end position="375"/>
    </location>
</feature>
<organism evidence="3">
    <name type="scientific">Mycolicibacterium gilvum (strain PYR-GCK)</name>
    <name type="common">Mycobacterium gilvum (strain PYR-GCK)</name>
    <dbReference type="NCBI Taxonomy" id="350054"/>
    <lineage>
        <taxon>Bacteria</taxon>
        <taxon>Bacillati</taxon>
        <taxon>Actinomycetota</taxon>
        <taxon>Actinomycetes</taxon>
        <taxon>Mycobacteriales</taxon>
        <taxon>Mycobacteriaceae</taxon>
        <taxon>Mycolicibacterium</taxon>
    </lineage>
</organism>
<reference evidence="3" key="1">
    <citation type="submission" date="2007-04" db="EMBL/GenBank/DDBJ databases">
        <authorList>
            <consortium name="US DOE Joint Genome Institute"/>
            <person name="Copeland A."/>
            <person name="Lucas S."/>
            <person name="Lapidus A."/>
            <person name="Barry K."/>
            <person name="Detter J.C."/>
            <person name="Glavina del Rio T."/>
            <person name="Hammon N."/>
            <person name="Israni S."/>
            <person name="Dalin E."/>
            <person name="Tice H."/>
            <person name="Pitluck S."/>
            <person name="Chain P."/>
            <person name="Malfatti S."/>
            <person name="Shin M."/>
            <person name="Vergez L."/>
            <person name="Schmutz J."/>
            <person name="Larimer F."/>
            <person name="Land M."/>
            <person name="Hauser L."/>
            <person name="Kyrpides N."/>
            <person name="Mikhailova N."/>
            <person name="Miller C."/>
            <person name="Richardson P."/>
        </authorList>
    </citation>
    <scope>NUCLEOTIDE SEQUENCE</scope>
    <source>
        <strain evidence="3">PYR-GCK</strain>
    </source>
</reference>
<dbReference type="KEGG" id="mgi:Mflv_1057"/>
<dbReference type="EMBL" id="CP000656">
    <property type="protein sequence ID" value="ABP43540.1"/>
    <property type="molecule type" value="Genomic_DNA"/>
</dbReference>
<dbReference type="CDD" id="cd00085">
    <property type="entry name" value="HNHc"/>
    <property type="match status" value="1"/>
</dbReference>
<dbReference type="Gene3D" id="1.10.30.50">
    <property type="match status" value="1"/>
</dbReference>